<feature type="non-terminal residue" evidence="2">
    <location>
        <position position="58"/>
    </location>
</feature>
<feature type="compositionally biased region" description="Polar residues" evidence="1">
    <location>
        <begin position="1"/>
        <end position="10"/>
    </location>
</feature>
<name>A0AAD4H099_9FUNG</name>
<dbReference type="AlphaFoldDB" id="A0AAD4H099"/>
<dbReference type="EMBL" id="JAAAIL010003638">
    <property type="protein sequence ID" value="KAG0249717.1"/>
    <property type="molecule type" value="Genomic_DNA"/>
</dbReference>
<comment type="caution">
    <text evidence="2">The sequence shown here is derived from an EMBL/GenBank/DDBJ whole genome shotgun (WGS) entry which is preliminary data.</text>
</comment>
<proteinExistence type="predicted"/>
<evidence type="ECO:0000313" key="3">
    <source>
        <dbReference type="Proteomes" id="UP001194580"/>
    </source>
</evidence>
<evidence type="ECO:0000256" key="1">
    <source>
        <dbReference type="SAM" id="MobiDB-lite"/>
    </source>
</evidence>
<reference evidence="2" key="1">
    <citation type="journal article" date="2020" name="Fungal Divers.">
        <title>Resolving the Mortierellaceae phylogeny through synthesis of multi-gene phylogenetics and phylogenomics.</title>
        <authorList>
            <person name="Vandepol N."/>
            <person name="Liber J."/>
            <person name="Desiro A."/>
            <person name="Na H."/>
            <person name="Kennedy M."/>
            <person name="Barry K."/>
            <person name="Grigoriev I.V."/>
            <person name="Miller A.N."/>
            <person name="O'Donnell K."/>
            <person name="Stajich J.E."/>
            <person name="Bonito G."/>
        </authorList>
    </citation>
    <scope>NUCLEOTIDE SEQUENCE</scope>
    <source>
        <strain evidence="2">NRRL 28262</strain>
    </source>
</reference>
<evidence type="ECO:0000313" key="2">
    <source>
        <dbReference type="EMBL" id="KAG0249717.1"/>
    </source>
</evidence>
<feature type="region of interest" description="Disordered" evidence="1">
    <location>
        <begin position="1"/>
        <end position="58"/>
    </location>
</feature>
<dbReference type="Proteomes" id="UP001194580">
    <property type="component" value="Unassembled WGS sequence"/>
</dbReference>
<protein>
    <submittedName>
        <fullName evidence="2">Uncharacterized protein</fullName>
    </submittedName>
</protein>
<accession>A0AAD4H099</accession>
<keyword evidence="3" id="KW-1185">Reference proteome</keyword>
<gene>
    <name evidence="2" type="ORF">BGZ95_007435</name>
</gene>
<organism evidence="2 3">
    <name type="scientific">Linnemannia exigua</name>
    <dbReference type="NCBI Taxonomy" id="604196"/>
    <lineage>
        <taxon>Eukaryota</taxon>
        <taxon>Fungi</taxon>
        <taxon>Fungi incertae sedis</taxon>
        <taxon>Mucoromycota</taxon>
        <taxon>Mortierellomycotina</taxon>
        <taxon>Mortierellomycetes</taxon>
        <taxon>Mortierellales</taxon>
        <taxon>Mortierellaceae</taxon>
        <taxon>Linnemannia</taxon>
    </lineage>
</organism>
<sequence length="58" mass="6226">MTRKSTTLGHNGSAHDRVNEAQHVQGNTPYNPICLDDTSSESGGEEDDNLKSALSDSH</sequence>